<organism evidence="2 3">
    <name type="scientific">Flavobacterium haoranii</name>
    <dbReference type="NCBI Taxonomy" id="683124"/>
    <lineage>
        <taxon>Bacteria</taxon>
        <taxon>Pseudomonadati</taxon>
        <taxon>Bacteroidota</taxon>
        <taxon>Flavobacteriia</taxon>
        <taxon>Flavobacteriales</taxon>
        <taxon>Flavobacteriaceae</taxon>
        <taxon>Flavobacterium</taxon>
    </lineage>
</organism>
<protein>
    <recommendedName>
        <fullName evidence="4">Holin-X, holin superfamily III</fullName>
    </recommendedName>
</protein>
<evidence type="ECO:0008006" key="4">
    <source>
        <dbReference type="Google" id="ProtNLM"/>
    </source>
</evidence>
<name>A0A1M6LFJ7_9FLAO</name>
<keyword evidence="1" id="KW-0812">Transmembrane</keyword>
<dbReference type="RefSeq" id="WP_072785536.1">
    <property type="nucleotide sequence ID" value="NZ_CP045292.1"/>
</dbReference>
<sequence>MEEQKIIIESLFEKVENYTKTSIELYKLKFIGKSSSLAATVLVYTILIIALLFFVSFFNIALALVLGKWIGSYFLGFLVVAVFYLVISCLVLIFRDKISKNILETILLKVLVTNNKSNEKK</sequence>
<proteinExistence type="predicted"/>
<keyword evidence="1" id="KW-0472">Membrane</keyword>
<dbReference type="STRING" id="683124.SAMN05444337_2475"/>
<evidence type="ECO:0000313" key="3">
    <source>
        <dbReference type="Proteomes" id="UP000184232"/>
    </source>
</evidence>
<feature type="transmembrane region" description="Helical" evidence="1">
    <location>
        <begin position="72"/>
        <end position="94"/>
    </location>
</feature>
<evidence type="ECO:0000313" key="2">
    <source>
        <dbReference type="EMBL" id="SHJ69815.1"/>
    </source>
</evidence>
<accession>A0A1M6LFJ7</accession>
<dbReference type="AlphaFoldDB" id="A0A1M6LFJ7"/>
<gene>
    <name evidence="2" type="ORF">SAMN05444337_2475</name>
</gene>
<evidence type="ECO:0000256" key="1">
    <source>
        <dbReference type="SAM" id="Phobius"/>
    </source>
</evidence>
<dbReference type="EMBL" id="FQZH01000005">
    <property type="protein sequence ID" value="SHJ69815.1"/>
    <property type="molecule type" value="Genomic_DNA"/>
</dbReference>
<keyword evidence="3" id="KW-1185">Reference proteome</keyword>
<reference evidence="2 3" key="1">
    <citation type="submission" date="2016-11" db="EMBL/GenBank/DDBJ databases">
        <authorList>
            <person name="Jaros S."/>
            <person name="Januszkiewicz K."/>
            <person name="Wedrychowicz H."/>
        </authorList>
    </citation>
    <scope>NUCLEOTIDE SEQUENCE [LARGE SCALE GENOMIC DNA]</scope>
    <source>
        <strain evidence="2 3">DSM 22807</strain>
    </source>
</reference>
<keyword evidence="1" id="KW-1133">Transmembrane helix</keyword>
<dbReference type="Proteomes" id="UP000184232">
    <property type="component" value="Unassembled WGS sequence"/>
</dbReference>
<feature type="transmembrane region" description="Helical" evidence="1">
    <location>
        <begin position="37"/>
        <end position="66"/>
    </location>
</feature>
<dbReference type="OrthoDB" id="678770at2"/>